<evidence type="ECO:0000256" key="8">
    <source>
        <dbReference type="ARBA" id="ARBA00023242"/>
    </source>
</evidence>
<dbReference type="PROSITE" id="PS50082">
    <property type="entry name" value="WD_REPEATS_2"/>
    <property type="match status" value="2"/>
</dbReference>
<evidence type="ECO:0000256" key="5">
    <source>
        <dbReference type="ARBA" id="ARBA00022763"/>
    </source>
</evidence>
<keyword evidence="8" id="KW-0539">Nucleus</keyword>
<evidence type="ECO:0000313" key="11">
    <source>
        <dbReference type="EMBL" id="JAC15338.1"/>
    </source>
</evidence>
<dbReference type="InterPro" id="IPR055410">
    <property type="entry name" value="Beta-prop_CAF1B_HIR1"/>
</dbReference>
<dbReference type="InterPro" id="IPR001632">
    <property type="entry name" value="WD40_G-protein_beta-like"/>
</dbReference>
<sequence length="419" mass="47114">MKCIIPEISWHNRDPVLSVDVQRKKDTESFYRLASGGIDAHVLIWHITQQEDGALKLDCVCDLARHQKSVNVVKFSPSGEFLASGDDESYIIIWKQKTDYDITDLTEEEEKQDILETAEQWIQVRVLRGHLNDIYDLCWSPDSIHLISGSVDNSAIIWDVTKGKKIALLPEAKNFVQGVTWDPENMYVATLSSDATCRIYNWRTHKMIAAVSKAKVHRQGQMESVDVFKNSELSTQVVNTEGDKPIRLFHDDTLKTFFRRLAFSPDGSLLAAPSGCLPGSPEVGTTKNATWIFLRRKPSSPVLHYPSLNQPTMVTKWCPLRFTLREEVNSPVFTLPYRMVLAVATKTSILLYDTQHAVPVAMISNIHYTKLTDLAWSSDGRMLIASSTDGYCSVVTFSNGELGNVYVQPKSEEAIKTAA</sequence>
<keyword evidence="3 9" id="KW-0853">WD repeat</keyword>
<dbReference type="PRINTS" id="PR00319">
    <property type="entry name" value="GPROTEINB"/>
</dbReference>
<dbReference type="GO" id="GO:0006334">
    <property type="term" value="P:nucleosome assembly"/>
    <property type="evidence" value="ECO:0007669"/>
    <property type="project" value="TreeGrafter"/>
</dbReference>
<dbReference type="PANTHER" id="PTHR15271">
    <property type="entry name" value="CHROMATIN ASSEMBLY FACTOR 1 SUBUNIT B"/>
    <property type="match status" value="1"/>
</dbReference>
<proteinExistence type="evidence at transcript level"/>
<dbReference type="SMART" id="SM00320">
    <property type="entry name" value="WD40"/>
    <property type="match status" value="4"/>
</dbReference>
<evidence type="ECO:0000256" key="3">
    <source>
        <dbReference type="ARBA" id="ARBA00022574"/>
    </source>
</evidence>
<keyword evidence="5" id="KW-0227">DNA damage</keyword>
<comment type="subcellular location">
    <subcellularLocation>
        <location evidence="1">Nucleus</location>
    </subcellularLocation>
</comment>
<feature type="repeat" description="WD" evidence="9">
    <location>
        <begin position="127"/>
        <end position="168"/>
    </location>
</feature>
<evidence type="ECO:0000256" key="2">
    <source>
        <dbReference type="ARBA" id="ARBA00007306"/>
    </source>
</evidence>
<dbReference type="EMBL" id="GBBI01003374">
    <property type="protein sequence ID" value="JAC15338.1"/>
    <property type="molecule type" value="mRNA"/>
</dbReference>
<dbReference type="GO" id="GO:0006281">
    <property type="term" value="P:DNA repair"/>
    <property type="evidence" value="ECO:0007669"/>
    <property type="project" value="UniProtKB-KW"/>
</dbReference>
<dbReference type="PROSITE" id="PS50294">
    <property type="entry name" value="WD_REPEATS_REGION"/>
    <property type="match status" value="2"/>
</dbReference>
<feature type="repeat" description="WD" evidence="9">
    <location>
        <begin position="63"/>
        <end position="104"/>
    </location>
</feature>
<evidence type="ECO:0000259" key="10">
    <source>
        <dbReference type="Pfam" id="PF24105"/>
    </source>
</evidence>
<keyword evidence="6" id="KW-0156">Chromatin regulator</keyword>
<organism evidence="11">
    <name type="scientific">Triatoma infestans</name>
    <name type="common">Assassin bug</name>
    <dbReference type="NCBI Taxonomy" id="30076"/>
    <lineage>
        <taxon>Eukaryota</taxon>
        <taxon>Metazoa</taxon>
        <taxon>Ecdysozoa</taxon>
        <taxon>Arthropoda</taxon>
        <taxon>Hexapoda</taxon>
        <taxon>Insecta</taxon>
        <taxon>Pterygota</taxon>
        <taxon>Neoptera</taxon>
        <taxon>Paraneoptera</taxon>
        <taxon>Hemiptera</taxon>
        <taxon>Heteroptera</taxon>
        <taxon>Panheteroptera</taxon>
        <taxon>Cimicomorpha</taxon>
        <taxon>Reduviidae</taxon>
        <taxon>Triatominae</taxon>
        <taxon>Triatoma</taxon>
    </lineage>
</organism>
<comment type="similarity">
    <text evidence="2">Belongs to the WD repeat HIR1 family.</text>
</comment>
<evidence type="ECO:0000256" key="9">
    <source>
        <dbReference type="PROSITE-ProRule" id="PRU00221"/>
    </source>
</evidence>
<evidence type="ECO:0000256" key="7">
    <source>
        <dbReference type="ARBA" id="ARBA00023204"/>
    </source>
</evidence>
<dbReference type="GO" id="GO:0006335">
    <property type="term" value="P:DNA replication-dependent chromatin assembly"/>
    <property type="evidence" value="ECO:0007669"/>
    <property type="project" value="InterPro"/>
</dbReference>
<keyword evidence="7" id="KW-0234">DNA repair</keyword>
<feature type="domain" description="CAF1B/HIR1 beta-propeller" evidence="10">
    <location>
        <begin position="1"/>
        <end position="402"/>
    </location>
</feature>
<dbReference type="AlphaFoldDB" id="A0A023F1X3"/>
<reference evidence="11" key="1">
    <citation type="journal article" date="2014" name="PLoS Negl. Trop. Dis.">
        <title>An updated insight into the Sialotranscriptome of Triatoma infestans: developmental stage and geographic variations.</title>
        <authorList>
            <person name="Schwarz A."/>
            <person name="Medrano-Mercado N."/>
            <person name="Schaub G.A."/>
            <person name="Struchiner C.J."/>
            <person name="Bargues M.D."/>
            <person name="Levy M.Z."/>
            <person name="Ribeiro J.M."/>
        </authorList>
    </citation>
    <scope>NUCLEOTIDE SEQUENCE</scope>
    <source>
        <strain evidence="11">Chile</strain>
        <tissue evidence="11">Salivary glands</tissue>
    </source>
</reference>
<name>A0A023F1X3_TRIIF</name>
<keyword evidence="4" id="KW-0677">Repeat</keyword>
<dbReference type="SUPFAM" id="SSF50978">
    <property type="entry name" value="WD40 repeat-like"/>
    <property type="match status" value="1"/>
</dbReference>
<dbReference type="InterPro" id="IPR045145">
    <property type="entry name" value="PTHR15271"/>
</dbReference>
<dbReference type="InterPro" id="IPR019775">
    <property type="entry name" value="WD40_repeat_CS"/>
</dbReference>
<evidence type="ECO:0000256" key="6">
    <source>
        <dbReference type="ARBA" id="ARBA00022853"/>
    </source>
</evidence>
<dbReference type="InterPro" id="IPR001680">
    <property type="entry name" value="WD40_rpt"/>
</dbReference>
<dbReference type="GO" id="GO:0033186">
    <property type="term" value="C:CAF-1 complex"/>
    <property type="evidence" value="ECO:0007669"/>
    <property type="project" value="TreeGrafter"/>
</dbReference>
<dbReference type="InterPro" id="IPR015943">
    <property type="entry name" value="WD40/YVTN_repeat-like_dom_sf"/>
</dbReference>
<dbReference type="PANTHER" id="PTHR15271:SF4">
    <property type="entry name" value="CHROMATIN ASSEMBLY FACTOR 1 SUBUNIT B"/>
    <property type="match status" value="1"/>
</dbReference>
<dbReference type="Pfam" id="PF24105">
    <property type="entry name" value="Beta-prop_CAF1B_HIR1"/>
    <property type="match status" value="1"/>
</dbReference>
<dbReference type="GO" id="GO:0005634">
    <property type="term" value="C:nucleus"/>
    <property type="evidence" value="ECO:0007669"/>
    <property type="project" value="UniProtKB-SubCell"/>
</dbReference>
<protein>
    <submittedName>
        <fullName evidence="11">Putative chromatin assembly complex 1 subunit b/cac2</fullName>
    </submittedName>
</protein>
<dbReference type="PROSITE" id="PS00678">
    <property type="entry name" value="WD_REPEATS_1"/>
    <property type="match status" value="1"/>
</dbReference>
<dbReference type="InterPro" id="IPR036322">
    <property type="entry name" value="WD40_repeat_dom_sf"/>
</dbReference>
<dbReference type="Gene3D" id="2.130.10.10">
    <property type="entry name" value="YVTN repeat-like/Quinoprotein amine dehydrogenase"/>
    <property type="match status" value="3"/>
</dbReference>
<accession>A0A023F1X3</accession>
<evidence type="ECO:0000256" key="4">
    <source>
        <dbReference type="ARBA" id="ARBA00022737"/>
    </source>
</evidence>
<evidence type="ECO:0000256" key="1">
    <source>
        <dbReference type="ARBA" id="ARBA00004123"/>
    </source>
</evidence>